<dbReference type="GO" id="GO:0016020">
    <property type="term" value="C:membrane"/>
    <property type="evidence" value="ECO:0007669"/>
    <property type="project" value="TreeGrafter"/>
</dbReference>
<evidence type="ECO:0000256" key="4">
    <source>
        <dbReference type="ARBA" id="ARBA00022679"/>
    </source>
</evidence>
<dbReference type="EC" id="2.7.1.67" evidence="3"/>
<evidence type="ECO:0000259" key="8">
    <source>
        <dbReference type="PROSITE" id="PS51545"/>
    </source>
</evidence>
<dbReference type="InterPro" id="IPR015433">
    <property type="entry name" value="PI3/4_kinase"/>
</dbReference>
<dbReference type="InterPro" id="IPR049160">
    <property type="entry name" value="PI4KB-PIK1_PIK"/>
</dbReference>
<sequence length="903" mass="101369">MINDSLLRLFNSEFFNAWIAVSYIFKYPDNNDLQHYLCASLKKFPSTEIEFFLPQLMHVLVTQPSAILEETLIDLGSQSPHFAVMSIWYLETYMADWYAQHNSPSYVLCQRLLNRIQAILMTDEVQAVGSMKPIMDYMDDETPCGQSTYRQKLDTAGDPISFGSNHSLSSSCSSLSLSRQSSQHSTHFSDPTQILTPMSFTVATDDSQGVKVFSLSQYLVNNMKWPHHKPLHGIHGGGSVGGPCIEDDTSSALDITTRMMGSSSVPINDGHPPSPAPFFSNVSSGNDYLTHKHPGIRHSLSLPYISHTRHQPDDTPPPHLPELESSSSTSSFLSPRASSDGSSGIPEAALLTNRGNQGLGKQHWSHYGHFQNEMQFLAALSDIAERLVAVPRHARTSTLQAELALINHRLPTEICLPLWCSGDGSSLHHHHVVRVSPYDAVVLNSAERAPYLLMVEVVEDDIRLNQEEYDVISKIGGACSTNGPIDLTAATSPRHMRTAAVMLAQLQQQQQQQASDDPALMQAIRQRVIDQMVTLEEQRMAGLEQKTAKQLFKQGGGSVRPQTVMMNKDDPSAVMLSEDWQVKKERIRAASPFGHLPNWRLLSVIVKQGADLRQEQFTIQLIREIQKIWIDAGVDAWVKYYRVLVTSDNSGLIETIRNTISIHSIKKNAYTKYNNSSYTLRNYFEQRWGSPTSLGFRAAQIAFMKSLVGYSIVCYLLQIKDRHNGNLLIDDQGHIIRKCGRNRKHAALPRNQRKGYTAKLVLTTVSYLIPVDIDFGFVLSNSPGSLGFEKAPFKLSQEYIDVLGGMDSELFGQYRIIMKQAFKAVRKYSGNLLLLVEMMSKDSNMPCFQTNPDYVLQQLKGRFQTHLTEPQLDVFVEKLIVNSCGSLYTRLYDTFQYYSQGVL</sequence>
<dbReference type="OMA" id="ANYFRCE"/>
<evidence type="ECO:0000259" key="7">
    <source>
        <dbReference type="PROSITE" id="PS50290"/>
    </source>
</evidence>
<feature type="compositionally biased region" description="Low complexity" evidence="6">
    <location>
        <begin position="323"/>
        <end position="339"/>
    </location>
</feature>
<dbReference type="FunCoup" id="A0A163MVK7">
    <property type="interactions" value="856"/>
</dbReference>
<feature type="region of interest" description="Disordered" evidence="6">
    <location>
        <begin position="306"/>
        <end position="348"/>
    </location>
</feature>
<dbReference type="InParanoid" id="A0A163MVK7"/>
<dbReference type="Pfam" id="PF21245">
    <property type="entry name" value="PI4KB-PIK1_PIK"/>
    <property type="match status" value="1"/>
</dbReference>
<dbReference type="GO" id="GO:0046854">
    <property type="term" value="P:phosphatidylinositol phosphate biosynthetic process"/>
    <property type="evidence" value="ECO:0007669"/>
    <property type="project" value="InterPro"/>
</dbReference>
<dbReference type="SUPFAM" id="SSF48371">
    <property type="entry name" value="ARM repeat"/>
    <property type="match status" value="1"/>
</dbReference>
<reference evidence="9" key="1">
    <citation type="submission" date="2016-04" db="EMBL/GenBank/DDBJ databases">
        <authorList>
            <person name="Evans L.H."/>
            <person name="Alamgir A."/>
            <person name="Owens N."/>
            <person name="Weber N.D."/>
            <person name="Virtaneva K."/>
            <person name="Barbian K."/>
            <person name="Babar A."/>
            <person name="Rosenke K."/>
        </authorList>
    </citation>
    <scope>NUCLEOTIDE SEQUENCE [LARGE SCALE GENOMIC DNA]</scope>
    <source>
        <strain evidence="9">CBS 101.48</strain>
    </source>
</reference>
<dbReference type="Gene3D" id="1.25.40.70">
    <property type="entry name" value="Phosphatidylinositol 3-kinase, accessory domain (PIK)"/>
    <property type="match status" value="1"/>
</dbReference>
<dbReference type="InterPro" id="IPR011009">
    <property type="entry name" value="Kinase-like_dom_sf"/>
</dbReference>
<dbReference type="CDD" id="cd05168">
    <property type="entry name" value="PI4Kc_III_beta"/>
    <property type="match status" value="1"/>
</dbReference>
<dbReference type="PROSITE" id="PS50290">
    <property type="entry name" value="PI3_4_KINASE_3"/>
    <property type="match status" value="1"/>
</dbReference>
<dbReference type="GO" id="GO:0005737">
    <property type="term" value="C:cytoplasm"/>
    <property type="evidence" value="ECO:0007669"/>
    <property type="project" value="TreeGrafter"/>
</dbReference>
<dbReference type="GO" id="GO:0004430">
    <property type="term" value="F:1-phosphatidylinositol 4-kinase activity"/>
    <property type="evidence" value="ECO:0007669"/>
    <property type="project" value="UniProtKB-EC"/>
</dbReference>
<dbReference type="InterPro" id="IPR057754">
    <property type="entry name" value="PI4-kinase_beta/PIK1_cat"/>
</dbReference>
<dbReference type="AlphaFoldDB" id="A0A163MVK7"/>
<evidence type="ECO:0000256" key="3">
    <source>
        <dbReference type="ARBA" id="ARBA00012169"/>
    </source>
</evidence>
<dbReference type="Proteomes" id="UP000078561">
    <property type="component" value="Unassembled WGS sequence"/>
</dbReference>
<protein>
    <recommendedName>
        <fullName evidence="3">1-phosphatidylinositol 4-kinase</fullName>
        <ecNumber evidence="3">2.7.1.67</ecNumber>
    </recommendedName>
</protein>
<evidence type="ECO:0000256" key="6">
    <source>
        <dbReference type="SAM" id="MobiDB-lite"/>
    </source>
</evidence>
<dbReference type="PANTHER" id="PTHR10048">
    <property type="entry name" value="PHOSPHATIDYLINOSITOL KINASE"/>
    <property type="match status" value="1"/>
</dbReference>
<feature type="domain" description="PIK helical" evidence="8">
    <location>
        <begin position="1"/>
        <end position="115"/>
    </location>
</feature>
<keyword evidence="10" id="KW-1185">Reference proteome</keyword>
<dbReference type="PROSITE" id="PS00916">
    <property type="entry name" value="PI3_4_KINASE_2"/>
    <property type="match status" value="1"/>
</dbReference>
<dbReference type="InterPro" id="IPR018936">
    <property type="entry name" value="PI3/4_kinase_CS"/>
</dbReference>
<dbReference type="OrthoDB" id="10264149at2759"/>
<name>A0A163MVK7_ABSGL</name>
<feature type="domain" description="PI3K/PI4K catalytic" evidence="7">
    <location>
        <begin position="578"/>
        <end position="888"/>
    </location>
</feature>
<dbReference type="InterPro" id="IPR016024">
    <property type="entry name" value="ARM-type_fold"/>
</dbReference>
<dbReference type="PROSITE" id="PS51545">
    <property type="entry name" value="PIK_HELICAL"/>
    <property type="match status" value="1"/>
</dbReference>
<dbReference type="InterPro" id="IPR000403">
    <property type="entry name" value="PI3/4_kinase_cat_dom"/>
</dbReference>
<evidence type="ECO:0000256" key="5">
    <source>
        <dbReference type="ARBA" id="ARBA00022777"/>
    </source>
</evidence>
<dbReference type="EMBL" id="LT554985">
    <property type="protein sequence ID" value="SAM09191.1"/>
    <property type="molecule type" value="Genomic_DNA"/>
</dbReference>
<dbReference type="Pfam" id="PF00454">
    <property type="entry name" value="PI3_PI4_kinase"/>
    <property type="match status" value="1"/>
</dbReference>
<dbReference type="PROSITE" id="PS00915">
    <property type="entry name" value="PI3_4_KINASE_1"/>
    <property type="match status" value="1"/>
</dbReference>
<comment type="catalytic activity">
    <reaction evidence="1">
        <text>a 1,2-diacyl-sn-glycero-3-phospho-(1D-myo-inositol) + ATP = a 1,2-diacyl-sn-glycero-3-phospho-(1D-myo-inositol 4-phosphate) + ADP + H(+)</text>
        <dbReference type="Rhea" id="RHEA:19877"/>
        <dbReference type="ChEBI" id="CHEBI:15378"/>
        <dbReference type="ChEBI" id="CHEBI:30616"/>
        <dbReference type="ChEBI" id="CHEBI:57880"/>
        <dbReference type="ChEBI" id="CHEBI:58178"/>
        <dbReference type="ChEBI" id="CHEBI:456216"/>
        <dbReference type="EC" id="2.7.1.67"/>
    </reaction>
</comment>
<evidence type="ECO:0000313" key="9">
    <source>
        <dbReference type="EMBL" id="SAM09191.1"/>
    </source>
</evidence>
<dbReference type="FunFam" id="1.10.1070.11:FF:000016">
    <property type="entry name" value="PIK1p Phosphatidylinositol 4-kinase"/>
    <property type="match status" value="1"/>
</dbReference>
<keyword evidence="4" id="KW-0808">Transferase</keyword>
<evidence type="ECO:0000256" key="1">
    <source>
        <dbReference type="ARBA" id="ARBA00001686"/>
    </source>
</evidence>
<proteinExistence type="inferred from homology"/>
<accession>A0A163MVK7</accession>
<dbReference type="SUPFAM" id="SSF56112">
    <property type="entry name" value="Protein kinase-like (PK-like)"/>
    <property type="match status" value="2"/>
</dbReference>
<evidence type="ECO:0000313" key="10">
    <source>
        <dbReference type="Proteomes" id="UP000078561"/>
    </source>
</evidence>
<dbReference type="PANTHER" id="PTHR10048:SF22">
    <property type="entry name" value="PHOSPHATIDYLINOSITOL 4-KINASE BETA"/>
    <property type="match status" value="1"/>
</dbReference>
<gene>
    <name evidence="9" type="primary">ABSGL_14865.1 scaffold 14966</name>
</gene>
<dbReference type="SMART" id="SM00146">
    <property type="entry name" value="PI3Kc"/>
    <property type="match status" value="1"/>
</dbReference>
<organism evidence="9">
    <name type="scientific">Absidia glauca</name>
    <name type="common">Pin mould</name>
    <dbReference type="NCBI Taxonomy" id="4829"/>
    <lineage>
        <taxon>Eukaryota</taxon>
        <taxon>Fungi</taxon>
        <taxon>Fungi incertae sedis</taxon>
        <taxon>Mucoromycota</taxon>
        <taxon>Mucoromycotina</taxon>
        <taxon>Mucoromycetes</taxon>
        <taxon>Mucorales</taxon>
        <taxon>Cunninghamellaceae</taxon>
        <taxon>Absidia</taxon>
    </lineage>
</organism>
<comment type="similarity">
    <text evidence="2">Belongs to the PI3/PI4-kinase family. Type III PI4K subfamily.</text>
</comment>
<dbReference type="Gene3D" id="3.30.1010.10">
    <property type="entry name" value="Phosphatidylinositol 3-kinase Catalytic Subunit, Chain A, domain 4"/>
    <property type="match status" value="1"/>
</dbReference>
<dbReference type="GO" id="GO:0048015">
    <property type="term" value="P:phosphatidylinositol-mediated signaling"/>
    <property type="evidence" value="ECO:0007669"/>
    <property type="project" value="TreeGrafter"/>
</dbReference>
<dbReference type="InterPro" id="IPR036940">
    <property type="entry name" value="PI3/4_kinase_cat_sf"/>
</dbReference>
<dbReference type="InterPro" id="IPR001263">
    <property type="entry name" value="PI3K_accessory_dom"/>
</dbReference>
<dbReference type="InterPro" id="IPR042236">
    <property type="entry name" value="PI3K_accessory_sf"/>
</dbReference>
<keyword evidence="5" id="KW-0418">Kinase</keyword>
<dbReference type="Gene3D" id="1.10.1070.11">
    <property type="entry name" value="Phosphatidylinositol 3-/4-kinase, catalytic domain"/>
    <property type="match status" value="1"/>
</dbReference>
<evidence type="ECO:0000256" key="2">
    <source>
        <dbReference type="ARBA" id="ARBA00006209"/>
    </source>
</evidence>
<dbReference type="STRING" id="4829.A0A163MVK7"/>